<protein>
    <recommendedName>
        <fullName evidence="1">F-box domain-containing protein</fullName>
    </recommendedName>
</protein>
<keyword evidence="3" id="KW-1185">Reference proteome</keyword>
<dbReference type="EMBL" id="KL197722">
    <property type="protein sequence ID" value="KDQ56371.1"/>
    <property type="molecule type" value="Genomic_DNA"/>
</dbReference>
<dbReference type="HOGENOM" id="CLU_855467_0_0_1"/>
<dbReference type="Gene3D" id="1.20.1280.50">
    <property type="match status" value="1"/>
</dbReference>
<evidence type="ECO:0000259" key="1">
    <source>
        <dbReference type="PROSITE" id="PS50181"/>
    </source>
</evidence>
<dbReference type="SUPFAM" id="SSF81383">
    <property type="entry name" value="F-box domain"/>
    <property type="match status" value="1"/>
</dbReference>
<feature type="domain" description="F-box" evidence="1">
    <location>
        <begin position="9"/>
        <end position="55"/>
    </location>
</feature>
<dbReference type="OrthoDB" id="3250060at2759"/>
<evidence type="ECO:0000313" key="3">
    <source>
        <dbReference type="Proteomes" id="UP000027265"/>
    </source>
</evidence>
<dbReference type="PROSITE" id="PS50181">
    <property type="entry name" value="FBOX"/>
    <property type="match status" value="1"/>
</dbReference>
<organism evidence="2 3">
    <name type="scientific">Jaapia argillacea MUCL 33604</name>
    <dbReference type="NCBI Taxonomy" id="933084"/>
    <lineage>
        <taxon>Eukaryota</taxon>
        <taxon>Fungi</taxon>
        <taxon>Dikarya</taxon>
        <taxon>Basidiomycota</taxon>
        <taxon>Agaricomycotina</taxon>
        <taxon>Agaricomycetes</taxon>
        <taxon>Agaricomycetidae</taxon>
        <taxon>Jaapiales</taxon>
        <taxon>Jaapiaceae</taxon>
        <taxon>Jaapia</taxon>
    </lineage>
</organism>
<dbReference type="Proteomes" id="UP000027265">
    <property type="component" value="Unassembled WGS sequence"/>
</dbReference>
<gene>
    <name evidence="2" type="ORF">JAAARDRAFT_208069</name>
</gene>
<dbReference type="AlphaFoldDB" id="A0A067Q1A4"/>
<dbReference type="Pfam" id="PF12937">
    <property type="entry name" value="F-box-like"/>
    <property type="match status" value="1"/>
</dbReference>
<dbReference type="CDD" id="cd09917">
    <property type="entry name" value="F-box_SF"/>
    <property type="match status" value="1"/>
</dbReference>
<name>A0A067Q1A4_9AGAM</name>
<sequence length="313" mass="36361">MSTARITEHGLITMLPVELHGAILLYLPFPDLLSAYRVCSLWRSLIPTATDPHRLHLLNVAFVPHQYDPYPQPINLKVRNAYVEYIESKHGIEIPYAYRLVLTEWPFAHSPPGMTWPDALRFFADPDKGCSCDRRRQFRFHEDFRCDCQAREVCRRWIGASNRLLDKIFAGEEFDLLDDSWDLAYDLPSGRYLSIDDTKRLIELFKSYPMSTATRPSYGERYGDRPWNRGVTHSHLAPLLMDMSALLVGDTDPMEVGYRFGRTYMILEGKAHGQIHVWSEYQDYDGFVAESFFEWKHREMGDDAKQILNGVVC</sequence>
<dbReference type="InterPro" id="IPR036047">
    <property type="entry name" value="F-box-like_dom_sf"/>
</dbReference>
<dbReference type="InParanoid" id="A0A067Q1A4"/>
<accession>A0A067Q1A4</accession>
<evidence type="ECO:0000313" key="2">
    <source>
        <dbReference type="EMBL" id="KDQ56371.1"/>
    </source>
</evidence>
<reference evidence="3" key="1">
    <citation type="journal article" date="2014" name="Proc. Natl. Acad. Sci. U.S.A.">
        <title>Extensive sampling of basidiomycete genomes demonstrates inadequacy of the white-rot/brown-rot paradigm for wood decay fungi.</title>
        <authorList>
            <person name="Riley R."/>
            <person name="Salamov A.A."/>
            <person name="Brown D.W."/>
            <person name="Nagy L.G."/>
            <person name="Floudas D."/>
            <person name="Held B.W."/>
            <person name="Levasseur A."/>
            <person name="Lombard V."/>
            <person name="Morin E."/>
            <person name="Otillar R."/>
            <person name="Lindquist E.A."/>
            <person name="Sun H."/>
            <person name="LaButti K.M."/>
            <person name="Schmutz J."/>
            <person name="Jabbour D."/>
            <person name="Luo H."/>
            <person name="Baker S.E."/>
            <person name="Pisabarro A.G."/>
            <person name="Walton J.D."/>
            <person name="Blanchette R.A."/>
            <person name="Henrissat B."/>
            <person name="Martin F."/>
            <person name="Cullen D."/>
            <person name="Hibbett D.S."/>
            <person name="Grigoriev I.V."/>
        </authorList>
    </citation>
    <scope>NUCLEOTIDE SEQUENCE [LARGE SCALE GENOMIC DNA]</scope>
    <source>
        <strain evidence="3">MUCL 33604</strain>
    </source>
</reference>
<dbReference type="InterPro" id="IPR001810">
    <property type="entry name" value="F-box_dom"/>
</dbReference>
<proteinExistence type="predicted"/>